<feature type="chain" id="PRO_5046706391" evidence="7">
    <location>
        <begin position="22"/>
        <end position="666"/>
    </location>
</feature>
<gene>
    <name evidence="9" type="ORF">J2S23_001934</name>
</gene>
<dbReference type="Gene3D" id="3.40.190.10">
    <property type="entry name" value="Periplasmic binding protein-like II"/>
    <property type="match status" value="1"/>
</dbReference>
<sequence>MKTKKWLALAGVTILSVGVLAACGNNSSTSSSSSSSASGDSANTTYSYVYGTDPETLDYLVDNHTTTSDIVTNLVDGLLENDEYGNLVPSLAEDWTVSEDGLTYTYKLREGAKWYTADGEEYADVTAQDFVTGVKYAADKQSSALYIIQESIEGLDAYVKGESDDFDTVGVKAVDDYTVEYTLTRPEPFWNSKTTMGILFPVNEEFLTSQGDAFGTPTDSTSILYNGAYTLSAITAKSAIEFTKNPNYWDADKVSIESIKLTYNDGSDPESLIQGLEDGAYTVATVYPNSSSYASVKEKYGDNIVYGPQGSSTYYAMLNMGRSKYDHTSKTTDEEKQSTLLALQNKDFRQAIAFAFDKTTYNAHQNGEDGATKALRNMVVPADFVTVGEEDFADLVEKEIVSYGSQWENVELDDAQDGLYNPEKAKAQFDKAKEALEAEGATFPIRIDIPVNQAVEMRVQQAQSVKKSIEDALGSDNVQIDIQLMDEDAYYAATYYATNASQVDYDISLASGWGPDFQDPSTYLDIFDTSKEGTMTYTIGIDGGTDSEIAKKVGFDTYSELLATASKEQDPAARYTAYAKAQAWLVDESVVIPYISNGARPSVRYTVPFSASYATVGVKDGASFKYLKVQDELVKTADYDKAYEQWQEDKAASNAEAEKALADHVK</sequence>
<keyword evidence="10" id="KW-1185">Reference proteome</keyword>
<dbReference type="Gene3D" id="3.10.105.10">
    <property type="entry name" value="Dipeptide-binding Protein, Domain 3"/>
    <property type="match status" value="1"/>
</dbReference>
<organism evidence="9 10">
    <name type="scientific">Streptococcus moroccensis</name>
    <dbReference type="NCBI Taxonomy" id="1451356"/>
    <lineage>
        <taxon>Bacteria</taxon>
        <taxon>Bacillati</taxon>
        <taxon>Bacillota</taxon>
        <taxon>Bacilli</taxon>
        <taxon>Lactobacillales</taxon>
        <taxon>Streptococcaceae</taxon>
        <taxon>Streptococcus</taxon>
    </lineage>
</organism>
<dbReference type="InterPro" id="IPR023765">
    <property type="entry name" value="SBP_5_CS"/>
</dbReference>
<evidence type="ECO:0000256" key="2">
    <source>
        <dbReference type="ARBA" id="ARBA00005695"/>
    </source>
</evidence>
<accession>A0ABT9YTP1</accession>
<dbReference type="PANTHER" id="PTHR30290:SF10">
    <property type="entry name" value="PERIPLASMIC OLIGOPEPTIDE-BINDING PROTEIN-RELATED"/>
    <property type="match status" value="1"/>
</dbReference>
<evidence type="ECO:0000259" key="8">
    <source>
        <dbReference type="Pfam" id="PF00496"/>
    </source>
</evidence>
<evidence type="ECO:0000313" key="10">
    <source>
        <dbReference type="Proteomes" id="UP001223079"/>
    </source>
</evidence>
<keyword evidence="6" id="KW-0653">Protein transport</keyword>
<comment type="caution">
    <text evidence="9">The sequence shown here is derived from an EMBL/GenBank/DDBJ whole genome shotgun (WGS) entry which is preliminary data.</text>
</comment>
<dbReference type="InterPro" id="IPR000914">
    <property type="entry name" value="SBP_5_dom"/>
</dbReference>
<evidence type="ECO:0000256" key="3">
    <source>
        <dbReference type="ARBA" id="ARBA00022448"/>
    </source>
</evidence>
<comment type="similarity">
    <text evidence="2">Belongs to the bacterial solute-binding protein 5 family.</text>
</comment>
<dbReference type="Proteomes" id="UP001223079">
    <property type="component" value="Unassembled WGS sequence"/>
</dbReference>
<feature type="signal peptide" evidence="7">
    <location>
        <begin position="1"/>
        <end position="21"/>
    </location>
</feature>
<dbReference type="PIRSF" id="PIRSF002741">
    <property type="entry name" value="MppA"/>
    <property type="match status" value="1"/>
</dbReference>
<keyword evidence="4 7" id="KW-0732">Signal</keyword>
<dbReference type="Gene3D" id="3.90.76.10">
    <property type="entry name" value="Dipeptide-binding Protein, Domain 1"/>
    <property type="match status" value="1"/>
</dbReference>
<dbReference type="InterPro" id="IPR039424">
    <property type="entry name" value="SBP_5"/>
</dbReference>
<dbReference type="PANTHER" id="PTHR30290">
    <property type="entry name" value="PERIPLASMIC BINDING COMPONENT OF ABC TRANSPORTER"/>
    <property type="match status" value="1"/>
</dbReference>
<proteinExistence type="inferred from homology"/>
<dbReference type="Pfam" id="PF00496">
    <property type="entry name" value="SBP_bac_5"/>
    <property type="match status" value="1"/>
</dbReference>
<dbReference type="PROSITE" id="PS01040">
    <property type="entry name" value="SBP_BACTERIAL_5"/>
    <property type="match status" value="1"/>
</dbReference>
<dbReference type="PROSITE" id="PS51257">
    <property type="entry name" value="PROKAR_LIPOPROTEIN"/>
    <property type="match status" value="1"/>
</dbReference>
<reference evidence="9 10" key="1">
    <citation type="submission" date="2023-07" db="EMBL/GenBank/DDBJ databases">
        <title>Genomic Encyclopedia of Type Strains, Phase IV (KMG-IV): sequencing the most valuable type-strain genomes for metagenomic binning, comparative biology and taxonomic classification.</title>
        <authorList>
            <person name="Goeker M."/>
        </authorList>
    </citation>
    <scope>NUCLEOTIDE SEQUENCE [LARGE SCALE GENOMIC DNA]</scope>
    <source>
        <strain evidence="9 10">DSM 105143</strain>
    </source>
</reference>
<name>A0ABT9YTP1_9STRE</name>
<dbReference type="CDD" id="cd08504">
    <property type="entry name" value="PBP2_OppA"/>
    <property type="match status" value="1"/>
</dbReference>
<evidence type="ECO:0000256" key="1">
    <source>
        <dbReference type="ARBA" id="ARBA00004193"/>
    </source>
</evidence>
<evidence type="ECO:0000313" key="9">
    <source>
        <dbReference type="EMBL" id="MDQ0223359.1"/>
    </source>
</evidence>
<protein>
    <submittedName>
        <fullName evidence="9">ABC-type oligopeptide transport system substrate-binding subunit</fullName>
    </submittedName>
</protein>
<comment type="subcellular location">
    <subcellularLocation>
        <location evidence="1">Cell membrane</location>
        <topology evidence="1">Lipid-anchor</topology>
    </subcellularLocation>
</comment>
<feature type="domain" description="Solute-binding protein family 5" evidence="8">
    <location>
        <begin position="87"/>
        <end position="532"/>
    </location>
</feature>
<evidence type="ECO:0000256" key="7">
    <source>
        <dbReference type="SAM" id="SignalP"/>
    </source>
</evidence>
<evidence type="ECO:0000256" key="6">
    <source>
        <dbReference type="ARBA" id="ARBA00022927"/>
    </source>
</evidence>
<dbReference type="InterPro" id="IPR030678">
    <property type="entry name" value="Peptide/Ni-bd"/>
</dbReference>
<evidence type="ECO:0000256" key="4">
    <source>
        <dbReference type="ARBA" id="ARBA00022729"/>
    </source>
</evidence>
<dbReference type="RefSeq" id="WP_307122509.1">
    <property type="nucleotide sequence ID" value="NZ_JAUSTM010000024.1"/>
</dbReference>
<keyword evidence="5" id="KW-0571">Peptide transport</keyword>
<dbReference type="SUPFAM" id="SSF53850">
    <property type="entry name" value="Periplasmic binding protein-like II"/>
    <property type="match status" value="1"/>
</dbReference>
<evidence type="ECO:0000256" key="5">
    <source>
        <dbReference type="ARBA" id="ARBA00022856"/>
    </source>
</evidence>
<keyword evidence="3" id="KW-0813">Transport</keyword>
<dbReference type="EMBL" id="JAUSTM010000024">
    <property type="protein sequence ID" value="MDQ0223359.1"/>
    <property type="molecule type" value="Genomic_DNA"/>
</dbReference>